<dbReference type="EMBL" id="CAUYUJ010000482">
    <property type="protein sequence ID" value="CAK0790784.1"/>
    <property type="molecule type" value="Genomic_DNA"/>
</dbReference>
<evidence type="ECO:0000313" key="2">
    <source>
        <dbReference type="Proteomes" id="UP001189429"/>
    </source>
</evidence>
<evidence type="ECO:0000313" key="1">
    <source>
        <dbReference type="EMBL" id="CAK0790784.1"/>
    </source>
</evidence>
<name>A0ABN9PD41_9DINO</name>
<comment type="caution">
    <text evidence="1">The sequence shown here is derived from an EMBL/GenBank/DDBJ whole genome shotgun (WGS) entry which is preliminary data.</text>
</comment>
<reference evidence="1" key="1">
    <citation type="submission" date="2023-10" db="EMBL/GenBank/DDBJ databases">
        <authorList>
            <person name="Chen Y."/>
            <person name="Shah S."/>
            <person name="Dougan E. K."/>
            <person name="Thang M."/>
            <person name="Chan C."/>
        </authorList>
    </citation>
    <scope>NUCLEOTIDE SEQUENCE [LARGE SCALE GENOMIC DNA]</scope>
</reference>
<accession>A0ABN9PD41</accession>
<keyword evidence="2" id="KW-1185">Reference proteome</keyword>
<proteinExistence type="predicted"/>
<gene>
    <name evidence="1" type="ORF">PCOR1329_LOCUS1978</name>
</gene>
<dbReference type="Proteomes" id="UP001189429">
    <property type="component" value="Unassembled WGS sequence"/>
</dbReference>
<feature type="non-terminal residue" evidence="1">
    <location>
        <position position="241"/>
    </location>
</feature>
<sequence length="241" mass="25746">MADAGKLEKLKQRNFPWCTLILVLSATACHVCVLTGNFKTAGAMDQMGTSTHGWSRIGVGVAESLESELQHRMQNISQRLLDSLGHIGIVQDAIEAVLSMVGVEADGVLEPPESGDSSDREASSSVWLAAKRRHGGSAAAKEDVKVASAKTAALLQSATEGEGANITNTVSKLYPVVLNAVHHVLNSMVNKVSDLLAELLEKLKPALEEVGDLILKFGDKIQTGLSMFSVTVDRVQKLFDQ</sequence>
<dbReference type="PROSITE" id="PS51257">
    <property type="entry name" value="PROKAR_LIPOPROTEIN"/>
    <property type="match status" value="1"/>
</dbReference>
<organism evidence="1 2">
    <name type="scientific">Prorocentrum cordatum</name>
    <dbReference type="NCBI Taxonomy" id="2364126"/>
    <lineage>
        <taxon>Eukaryota</taxon>
        <taxon>Sar</taxon>
        <taxon>Alveolata</taxon>
        <taxon>Dinophyceae</taxon>
        <taxon>Prorocentrales</taxon>
        <taxon>Prorocentraceae</taxon>
        <taxon>Prorocentrum</taxon>
    </lineage>
</organism>
<protein>
    <submittedName>
        <fullName evidence="1">Uncharacterized protein</fullName>
    </submittedName>
</protein>